<feature type="region of interest" description="Disordered" evidence="4">
    <location>
        <begin position="1"/>
        <end position="83"/>
    </location>
</feature>
<organism evidence="5 6">
    <name type="scientific">Rehmannia glutinosa</name>
    <name type="common">Chinese foxglove</name>
    <dbReference type="NCBI Taxonomy" id="99300"/>
    <lineage>
        <taxon>Eukaryota</taxon>
        <taxon>Viridiplantae</taxon>
        <taxon>Streptophyta</taxon>
        <taxon>Embryophyta</taxon>
        <taxon>Tracheophyta</taxon>
        <taxon>Spermatophyta</taxon>
        <taxon>Magnoliopsida</taxon>
        <taxon>eudicotyledons</taxon>
        <taxon>Gunneridae</taxon>
        <taxon>Pentapetalae</taxon>
        <taxon>asterids</taxon>
        <taxon>lamiids</taxon>
        <taxon>Lamiales</taxon>
        <taxon>Orobanchaceae</taxon>
        <taxon>Rehmannieae</taxon>
        <taxon>Rehmannia</taxon>
    </lineage>
</organism>
<evidence type="ECO:0000256" key="3">
    <source>
        <dbReference type="SAM" id="Coils"/>
    </source>
</evidence>
<keyword evidence="3" id="KW-0175">Coiled coil</keyword>
<dbReference type="Proteomes" id="UP001318860">
    <property type="component" value="Unassembled WGS sequence"/>
</dbReference>
<keyword evidence="6" id="KW-1185">Reference proteome</keyword>
<feature type="compositionally biased region" description="Basic and acidic residues" evidence="4">
    <location>
        <begin position="200"/>
        <end position="222"/>
    </location>
</feature>
<feature type="compositionally biased region" description="Polar residues" evidence="4">
    <location>
        <begin position="173"/>
        <end position="198"/>
    </location>
</feature>
<dbReference type="SUPFAM" id="SSF58014">
    <property type="entry name" value="Coiled-coil domain of nucleotide exchange factor GrpE"/>
    <property type="match status" value="1"/>
</dbReference>
<gene>
    <name evidence="5" type="ORF">DH2020_020626</name>
</gene>
<accession>A0ABR0WKB3</accession>
<evidence type="ECO:0000313" key="6">
    <source>
        <dbReference type="Proteomes" id="UP001318860"/>
    </source>
</evidence>
<comment type="caution">
    <text evidence="5">The sequence shown here is derived from an EMBL/GenBank/DDBJ whole genome shotgun (WGS) entry which is preliminary data.</text>
</comment>
<feature type="compositionally biased region" description="Basic and acidic residues" evidence="4">
    <location>
        <begin position="235"/>
        <end position="250"/>
    </location>
</feature>
<protein>
    <submittedName>
        <fullName evidence="5">Uncharacterized protein</fullName>
    </submittedName>
</protein>
<feature type="coiled-coil region" evidence="3">
    <location>
        <begin position="357"/>
        <end position="420"/>
    </location>
</feature>
<feature type="region of interest" description="Disordered" evidence="4">
    <location>
        <begin position="499"/>
        <end position="535"/>
    </location>
</feature>
<evidence type="ECO:0000256" key="4">
    <source>
        <dbReference type="SAM" id="MobiDB-lite"/>
    </source>
</evidence>
<keyword evidence="2" id="KW-0143">Chaperone</keyword>
<feature type="compositionally biased region" description="Low complexity" evidence="4">
    <location>
        <begin position="1"/>
        <end position="34"/>
    </location>
</feature>
<reference evidence="5 6" key="1">
    <citation type="journal article" date="2021" name="Comput. Struct. Biotechnol. J.">
        <title>De novo genome assembly of the potent medicinal plant Rehmannia glutinosa using nanopore technology.</title>
        <authorList>
            <person name="Ma L."/>
            <person name="Dong C."/>
            <person name="Song C."/>
            <person name="Wang X."/>
            <person name="Zheng X."/>
            <person name="Niu Y."/>
            <person name="Chen S."/>
            <person name="Feng W."/>
        </authorList>
    </citation>
    <scope>NUCLEOTIDE SEQUENCE [LARGE SCALE GENOMIC DNA]</scope>
    <source>
        <strain evidence="5">DH-2019</strain>
    </source>
</reference>
<evidence type="ECO:0000256" key="2">
    <source>
        <dbReference type="ARBA" id="ARBA00023186"/>
    </source>
</evidence>
<evidence type="ECO:0000313" key="5">
    <source>
        <dbReference type="EMBL" id="KAK6146757.1"/>
    </source>
</evidence>
<feature type="compositionally biased region" description="Acidic residues" evidence="4">
    <location>
        <begin position="503"/>
        <end position="512"/>
    </location>
</feature>
<name>A0ABR0WKB3_REHGL</name>
<sequence>MNSSDRTLGSSDSSSSTSSSSSSSNDSSSDPGSSANPNNVAGSHEILDVDPVRAIKVVSHIDENDESDSGNGSGGDDPLVDPDLEFSVPWALLRSIVRSSEDFVKNVLTQNWFVAGKLLTEDALSLADLSPAPKPANLTLDRPPPVPKPEARGASSSQPHTTLEGIPFELQGDPSSGRATSQEPVLPPSHSTPRQVTSHEAIESSKPRDKSSKSHKDKSQKDKTHKGKSSSSRYCDPREPSSSKKLRIDPEVEVSSWSELDEQLAWLERCETQLANLCAAKRNSTPQALSRPFEASLPRKVPNWFINGRSTVLETHAEEDSFELYKHTLLATDQFALTSTDFTRLEELIAHNNFMDLDRLTTEAKHAKTEKEKAINDACSKLAQENSTLKTEVQDITSQLTKAREDLEHLKKTHELERQQSFDLGRTQAAKEFLDSEDFKSATHRARLNGVEAFLGSLSFETLVARRAAKGAYKEEFDLNLLDPFEEDEGDAGVDVEATLGSEETEEMDEFSELVRPHLAASDRAPGGNEDGAEA</sequence>
<proteinExistence type="inferred from homology"/>
<comment type="similarity">
    <text evidence="1">Belongs to the GrpE family.</text>
</comment>
<feature type="region of interest" description="Disordered" evidence="4">
    <location>
        <begin position="129"/>
        <end position="251"/>
    </location>
</feature>
<dbReference type="InterPro" id="IPR013805">
    <property type="entry name" value="GrpE_CC"/>
</dbReference>
<dbReference type="EMBL" id="JABTTQ020000011">
    <property type="protein sequence ID" value="KAK6146757.1"/>
    <property type="molecule type" value="Genomic_DNA"/>
</dbReference>
<evidence type="ECO:0000256" key="1">
    <source>
        <dbReference type="ARBA" id="ARBA00009054"/>
    </source>
</evidence>